<dbReference type="SUPFAM" id="SSF56655">
    <property type="entry name" value="Carbohydrate phosphatase"/>
    <property type="match status" value="1"/>
</dbReference>
<sequence length="261" mass="28979">MSLFLLAYLEAERVRDRGYSYCKPSSHALNVYLCDTVVAEFRLSAPFVVLIAPVTQNELVATHIRLLNSIATITFNAFGKLQTHAPPVQISPNYPVPTPSAPTTTATMPASVLSTVLPTSTLQFSPVPSSVSRAPMTSLGSEEQICTVNVSSSFLSKAKVSGKIYSFNKWNYQLWDENLKTLLYGGIYVYPRDAKSKMKSLGYCMTGGKRSYGHQIYSINIQLAKIHPKVTLYIGSKEEMEKLDDVFERFMSFSFVDSKIA</sequence>
<evidence type="ECO:0000313" key="3">
    <source>
        <dbReference type="Proteomes" id="UP000823674"/>
    </source>
</evidence>
<accession>A0ABQ7LJ20</accession>
<reference evidence="2 3" key="1">
    <citation type="submission" date="2021-03" db="EMBL/GenBank/DDBJ databases">
        <authorList>
            <person name="King G.J."/>
            <person name="Bancroft I."/>
            <person name="Baten A."/>
            <person name="Bloomfield J."/>
            <person name="Borpatragohain P."/>
            <person name="He Z."/>
            <person name="Irish N."/>
            <person name="Irwin J."/>
            <person name="Liu K."/>
            <person name="Mauleon R.P."/>
            <person name="Moore J."/>
            <person name="Morris R."/>
            <person name="Ostergaard L."/>
            <person name="Wang B."/>
            <person name="Wells R."/>
        </authorList>
    </citation>
    <scope>NUCLEOTIDE SEQUENCE [LARGE SCALE GENOMIC DNA]</scope>
    <source>
        <strain evidence="2">R-o-18</strain>
        <tissue evidence="2">Leaf</tissue>
    </source>
</reference>
<comment type="caution">
    <text evidence="2">The sequence shown here is derived from an EMBL/GenBank/DDBJ whole genome shotgun (WGS) entry which is preliminary data.</text>
</comment>
<protein>
    <submittedName>
        <fullName evidence="2">Uncharacterized protein</fullName>
    </submittedName>
</protein>
<organism evidence="2 3">
    <name type="scientific">Brassica rapa subsp. trilocularis</name>
    <dbReference type="NCBI Taxonomy" id="1813537"/>
    <lineage>
        <taxon>Eukaryota</taxon>
        <taxon>Viridiplantae</taxon>
        <taxon>Streptophyta</taxon>
        <taxon>Embryophyta</taxon>
        <taxon>Tracheophyta</taxon>
        <taxon>Spermatophyta</taxon>
        <taxon>Magnoliopsida</taxon>
        <taxon>eudicotyledons</taxon>
        <taxon>Gunneridae</taxon>
        <taxon>Pentapetalae</taxon>
        <taxon>rosids</taxon>
        <taxon>malvids</taxon>
        <taxon>Brassicales</taxon>
        <taxon>Brassicaceae</taxon>
        <taxon>Brassiceae</taxon>
        <taxon>Brassica</taxon>
    </lineage>
</organism>
<keyword evidence="3" id="KW-1185">Reference proteome</keyword>
<dbReference type="Proteomes" id="UP000823674">
    <property type="component" value="Chromosome A09"/>
</dbReference>
<dbReference type="EMBL" id="JADBGQ010000008">
    <property type="protein sequence ID" value="KAG5385236.1"/>
    <property type="molecule type" value="Genomic_DNA"/>
</dbReference>
<proteinExistence type="predicted"/>
<evidence type="ECO:0000313" key="2">
    <source>
        <dbReference type="EMBL" id="KAG5385236.1"/>
    </source>
</evidence>
<dbReference type="Gene3D" id="3.40.190.80">
    <property type="match status" value="1"/>
</dbReference>
<gene>
    <name evidence="2" type="primary">A09g514430.1_BraROA</name>
    <name evidence="1" type="synonym">A09g513710.1_BraROA</name>
    <name evidence="1" type="ORF">IGI04_036632</name>
    <name evidence="2" type="ORF">IGI04_036706</name>
</gene>
<name>A0ABQ7LJ20_BRACM</name>
<dbReference type="EMBL" id="JADBGQ010000008">
    <property type="protein sequence ID" value="KAG5385162.1"/>
    <property type="molecule type" value="Genomic_DNA"/>
</dbReference>
<evidence type="ECO:0000313" key="1">
    <source>
        <dbReference type="EMBL" id="KAG5385162.1"/>
    </source>
</evidence>